<comment type="caution">
    <text evidence="1">The sequence shown here is derived from an EMBL/GenBank/DDBJ whole genome shotgun (WGS) entry which is preliminary data.</text>
</comment>
<proteinExistence type="predicted"/>
<protein>
    <submittedName>
        <fullName evidence="1">Uncharacterized protein</fullName>
    </submittedName>
</protein>
<organism evidence="1">
    <name type="scientific">marine sediment metagenome</name>
    <dbReference type="NCBI Taxonomy" id="412755"/>
    <lineage>
        <taxon>unclassified sequences</taxon>
        <taxon>metagenomes</taxon>
        <taxon>ecological metagenomes</taxon>
    </lineage>
</organism>
<feature type="non-terminal residue" evidence="1">
    <location>
        <position position="1"/>
    </location>
</feature>
<evidence type="ECO:0000313" key="1">
    <source>
        <dbReference type="EMBL" id="GAI41277.1"/>
    </source>
</evidence>
<sequence length="36" mass="4443">ESKWEDNLDESLYLQDITKHYYRTFIFFKGLYQGGH</sequence>
<name>X1NB70_9ZZZZ</name>
<gene>
    <name evidence="1" type="ORF">S06H3_44642</name>
</gene>
<dbReference type="EMBL" id="BARV01027790">
    <property type="protein sequence ID" value="GAI41277.1"/>
    <property type="molecule type" value="Genomic_DNA"/>
</dbReference>
<reference evidence="1" key="1">
    <citation type="journal article" date="2014" name="Front. Microbiol.">
        <title>High frequency of phylogenetically diverse reductive dehalogenase-homologous genes in deep subseafloor sedimentary metagenomes.</title>
        <authorList>
            <person name="Kawai M."/>
            <person name="Futagami T."/>
            <person name="Toyoda A."/>
            <person name="Takaki Y."/>
            <person name="Nishi S."/>
            <person name="Hori S."/>
            <person name="Arai W."/>
            <person name="Tsubouchi T."/>
            <person name="Morono Y."/>
            <person name="Uchiyama I."/>
            <person name="Ito T."/>
            <person name="Fujiyama A."/>
            <person name="Inagaki F."/>
            <person name="Takami H."/>
        </authorList>
    </citation>
    <scope>NUCLEOTIDE SEQUENCE</scope>
    <source>
        <strain evidence="1">Expedition CK06-06</strain>
    </source>
</reference>
<dbReference type="AlphaFoldDB" id="X1NB70"/>
<accession>X1NB70</accession>